<protein>
    <submittedName>
        <fullName evidence="7">FAD-dependent oxidoreductase</fullName>
    </submittedName>
</protein>
<keyword evidence="2" id="KW-0285">Flavoprotein</keyword>
<comment type="cofactor">
    <cofactor evidence="1">
        <name>FAD</name>
        <dbReference type="ChEBI" id="CHEBI:57692"/>
    </cofactor>
</comment>
<comment type="caution">
    <text evidence="7">The sequence shown here is derived from an EMBL/GenBank/DDBJ whole genome shotgun (WGS) entry which is preliminary data.</text>
</comment>
<dbReference type="PRINTS" id="PR00368">
    <property type="entry name" value="FADPNR"/>
</dbReference>
<evidence type="ECO:0000259" key="6">
    <source>
        <dbReference type="Pfam" id="PF14759"/>
    </source>
</evidence>
<evidence type="ECO:0000256" key="3">
    <source>
        <dbReference type="ARBA" id="ARBA00022827"/>
    </source>
</evidence>
<dbReference type="Pfam" id="PF07992">
    <property type="entry name" value="Pyr_redox_2"/>
    <property type="match status" value="1"/>
</dbReference>
<evidence type="ECO:0000256" key="1">
    <source>
        <dbReference type="ARBA" id="ARBA00001974"/>
    </source>
</evidence>
<feature type="domain" description="FAD/NAD(P)-binding" evidence="5">
    <location>
        <begin position="11"/>
        <end position="284"/>
    </location>
</feature>
<dbReference type="PANTHER" id="PTHR43557:SF2">
    <property type="entry name" value="RIESKE DOMAIN-CONTAINING PROTEIN-RELATED"/>
    <property type="match status" value="1"/>
</dbReference>
<dbReference type="Gene3D" id="3.30.390.30">
    <property type="match status" value="1"/>
</dbReference>
<keyword evidence="8" id="KW-1185">Reference proteome</keyword>
<dbReference type="EMBL" id="BAAALG010000011">
    <property type="protein sequence ID" value="GAA1106886.1"/>
    <property type="molecule type" value="Genomic_DNA"/>
</dbReference>
<reference evidence="8" key="1">
    <citation type="journal article" date="2019" name="Int. J. Syst. Evol. Microbiol.">
        <title>The Global Catalogue of Microorganisms (GCM) 10K type strain sequencing project: providing services to taxonomists for standard genome sequencing and annotation.</title>
        <authorList>
            <consortium name="The Broad Institute Genomics Platform"/>
            <consortium name="The Broad Institute Genome Sequencing Center for Infectious Disease"/>
            <person name="Wu L."/>
            <person name="Ma J."/>
        </authorList>
    </citation>
    <scope>NUCLEOTIDE SEQUENCE [LARGE SCALE GENOMIC DNA]</scope>
    <source>
        <strain evidence="8">JCM 13008</strain>
    </source>
</reference>
<dbReference type="InterPro" id="IPR036188">
    <property type="entry name" value="FAD/NAD-bd_sf"/>
</dbReference>
<accession>A0ABP4EIW6</accession>
<gene>
    <name evidence="7" type="ORF">GCM10009668_28400</name>
</gene>
<proteinExistence type="predicted"/>
<keyword evidence="3" id="KW-0274">FAD</keyword>
<evidence type="ECO:0000259" key="5">
    <source>
        <dbReference type="Pfam" id="PF07992"/>
    </source>
</evidence>
<evidence type="ECO:0000256" key="2">
    <source>
        <dbReference type="ARBA" id="ARBA00022630"/>
    </source>
</evidence>
<dbReference type="Pfam" id="PF14759">
    <property type="entry name" value="Reductase_C"/>
    <property type="match status" value="1"/>
</dbReference>
<dbReference type="SUPFAM" id="SSF55424">
    <property type="entry name" value="FAD/NAD-linked reductases, dimerisation (C-terminal) domain"/>
    <property type="match status" value="1"/>
</dbReference>
<dbReference type="PRINTS" id="PR00469">
    <property type="entry name" value="PNDRDTASEII"/>
</dbReference>
<name>A0ABP4EIW6_9ACTN</name>
<dbReference type="InterPro" id="IPR050446">
    <property type="entry name" value="FAD-oxidoreductase/Apoptosis"/>
</dbReference>
<dbReference type="RefSeq" id="WP_343995461.1">
    <property type="nucleotide sequence ID" value="NZ_BAAALG010000011.1"/>
</dbReference>
<dbReference type="Proteomes" id="UP001501581">
    <property type="component" value="Unassembled WGS sequence"/>
</dbReference>
<dbReference type="PANTHER" id="PTHR43557">
    <property type="entry name" value="APOPTOSIS-INDUCING FACTOR 1"/>
    <property type="match status" value="1"/>
</dbReference>
<organism evidence="7 8">
    <name type="scientific">Nocardioides dubius</name>
    <dbReference type="NCBI Taxonomy" id="317019"/>
    <lineage>
        <taxon>Bacteria</taxon>
        <taxon>Bacillati</taxon>
        <taxon>Actinomycetota</taxon>
        <taxon>Actinomycetes</taxon>
        <taxon>Propionibacteriales</taxon>
        <taxon>Nocardioidaceae</taxon>
        <taxon>Nocardioides</taxon>
    </lineage>
</organism>
<sequence length="391" mass="40727">MSEARVSPEATIVVVGAGLAGGRTCVALRQLGHRGPVILIGAEEHLPYDRPPLSKAVLASGADPGLGLELDGVDVRLGVRATGLDLAATTLTTDAGEVSYDVLVLATGAEPVRLPGEGRQVSLRTREDATLIRAELRPGSRVVLVGAGWIGAEVATAAVAAGCRVTCLEGGAAPLAGPLGAEVAARFLPWWREVDLRTGVQVEEITADGVRLRDQTLAPADLVVTGVGVRPAVGWLAESGLELAGGGVAVDGDGRTSDPAVFAVGDVAARWSPRLGARVHSGHWDEAVNGASAVAQTIVGAAAGADRVPYFWSDQFGRKVQYVGQHGPADRAVLREHDDPEKWGVAWLAEDGRLTAHLNVGYPKAMVQARVAVEEQRRVDDEAVRRLDAAL</sequence>
<evidence type="ECO:0000313" key="7">
    <source>
        <dbReference type="EMBL" id="GAA1106886.1"/>
    </source>
</evidence>
<dbReference type="Gene3D" id="3.50.50.60">
    <property type="entry name" value="FAD/NAD(P)-binding domain"/>
    <property type="match status" value="2"/>
</dbReference>
<feature type="domain" description="Reductase C-terminal" evidence="6">
    <location>
        <begin position="310"/>
        <end position="385"/>
    </location>
</feature>
<dbReference type="InterPro" id="IPR028202">
    <property type="entry name" value="Reductase_C"/>
</dbReference>
<evidence type="ECO:0000313" key="8">
    <source>
        <dbReference type="Proteomes" id="UP001501581"/>
    </source>
</evidence>
<dbReference type="InterPro" id="IPR016156">
    <property type="entry name" value="FAD/NAD-linked_Rdtase_dimer_sf"/>
</dbReference>
<evidence type="ECO:0000256" key="4">
    <source>
        <dbReference type="ARBA" id="ARBA00023002"/>
    </source>
</evidence>
<keyword evidence="4" id="KW-0560">Oxidoreductase</keyword>
<dbReference type="SUPFAM" id="SSF51905">
    <property type="entry name" value="FAD/NAD(P)-binding domain"/>
    <property type="match status" value="1"/>
</dbReference>
<dbReference type="InterPro" id="IPR023753">
    <property type="entry name" value="FAD/NAD-binding_dom"/>
</dbReference>